<dbReference type="Proteomes" id="UP000182466">
    <property type="component" value="Unassembled WGS sequence"/>
</dbReference>
<sequence length="57" mass="6591">MQEQWNVTFSHPQSCGERESRDRLRPGLALAGAQHSWPADWNLEVLLDRISAEERTD</sequence>
<evidence type="ECO:0000256" key="1">
    <source>
        <dbReference type="SAM" id="MobiDB-lite"/>
    </source>
</evidence>
<evidence type="ECO:0000313" key="2">
    <source>
        <dbReference type="EMBL" id="SFT99442.1"/>
    </source>
</evidence>
<feature type="region of interest" description="Disordered" evidence="1">
    <location>
        <begin position="1"/>
        <end position="20"/>
    </location>
</feature>
<organism evidence="2 3">
    <name type="scientific">Sedimentitalea nanhaiensis</name>
    <dbReference type="NCBI Taxonomy" id="999627"/>
    <lineage>
        <taxon>Bacteria</taxon>
        <taxon>Pseudomonadati</taxon>
        <taxon>Pseudomonadota</taxon>
        <taxon>Alphaproteobacteria</taxon>
        <taxon>Rhodobacterales</taxon>
        <taxon>Paracoccaceae</taxon>
        <taxon>Sedimentitalea</taxon>
    </lineage>
</organism>
<feature type="compositionally biased region" description="Polar residues" evidence="1">
    <location>
        <begin position="1"/>
        <end position="13"/>
    </location>
</feature>
<keyword evidence="3" id="KW-1185">Reference proteome</keyword>
<accession>A0A1I7CJ57</accession>
<protein>
    <submittedName>
        <fullName evidence="2">Uncharacterized protein</fullName>
    </submittedName>
</protein>
<evidence type="ECO:0000313" key="3">
    <source>
        <dbReference type="Proteomes" id="UP000182466"/>
    </source>
</evidence>
<proteinExistence type="predicted"/>
<gene>
    <name evidence="2" type="ORF">SAMN05216236_11726</name>
</gene>
<dbReference type="EMBL" id="FPAW01000017">
    <property type="protein sequence ID" value="SFT99442.1"/>
    <property type="molecule type" value="Genomic_DNA"/>
</dbReference>
<dbReference type="STRING" id="999627.SAMN05216236_11726"/>
<name>A0A1I7CJ57_9RHOB</name>
<dbReference type="AlphaFoldDB" id="A0A1I7CJ57"/>
<reference evidence="2 3" key="1">
    <citation type="submission" date="2016-10" db="EMBL/GenBank/DDBJ databases">
        <authorList>
            <person name="de Groot N.N."/>
        </authorList>
    </citation>
    <scope>NUCLEOTIDE SEQUENCE [LARGE SCALE GENOMIC DNA]</scope>
    <source>
        <strain evidence="2 3">CGMCC 1.10959</strain>
    </source>
</reference>